<feature type="compositionally biased region" description="Pro residues" evidence="1">
    <location>
        <begin position="38"/>
        <end position="48"/>
    </location>
</feature>
<dbReference type="EMBL" id="FJOG01000010">
    <property type="protein sequence ID" value="CZR57713.1"/>
    <property type="molecule type" value="Genomic_DNA"/>
</dbReference>
<name>A0A1L7WY65_9HELO</name>
<keyword evidence="3" id="KW-1185">Reference proteome</keyword>
<reference evidence="2 3" key="1">
    <citation type="submission" date="2016-03" db="EMBL/GenBank/DDBJ databases">
        <authorList>
            <person name="Ploux O."/>
        </authorList>
    </citation>
    <scope>NUCLEOTIDE SEQUENCE [LARGE SCALE GENOMIC DNA]</scope>
    <source>
        <strain evidence="2 3">UAMH 11012</strain>
    </source>
</reference>
<sequence>MASKPKIKITKVTNRGARPLDPRSHLRRNLDIPEKPAPRPPIVRPPRPSDSRPMVARIVDFPTDEWDLEAAKAEIVEHLVEPPKRVLRKVKSTYVAVKGHIFSHGTPATTLPNEAMMRSTQSLHSYHSNMHFADAVAEARANSTSDLETDGPTHGGVAVEAALGVDSGSATFAADIDEHNRRVRDSWIALDANPGDLVRSIYVDDGDRPGEVTVVQQRGYKSIHVPGYDRGLGNHRNQTGRLPSPATSTESLQPAYKLQWQMTGLTELINNSLADITNAMALDPEGVQRVRAASGELVPLASVHDSLLDFKVYYNEFLSHGGLLGNRVMGGEAFLLAMVAKRSEINNGTLELIKFKECEK</sequence>
<feature type="compositionally biased region" description="Basic and acidic residues" evidence="1">
    <location>
        <begin position="18"/>
        <end position="37"/>
    </location>
</feature>
<gene>
    <name evidence="2" type="ORF">PAC_07602</name>
</gene>
<feature type="region of interest" description="Disordered" evidence="1">
    <location>
        <begin position="1"/>
        <end position="53"/>
    </location>
</feature>
<protein>
    <submittedName>
        <fullName evidence="2">Uncharacterized protein</fullName>
    </submittedName>
</protein>
<dbReference type="Proteomes" id="UP000184330">
    <property type="component" value="Unassembled WGS sequence"/>
</dbReference>
<accession>A0A1L7WY65</accession>
<evidence type="ECO:0000313" key="3">
    <source>
        <dbReference type="Proteomes" id="UP000184330"/>
    </source>
</evidence>
<evidence type="ECO:0000256" key="1">
    <source>
        <dbReference type="SAM" id="MobiDB-lite"/>
    </source>
</evidence>
<evidence type="ECO:0000313" key="2">
    <source>
        <dbReference type="EMBL" id="CZR57713.1"/>
    </source>
</evidence>
<dbReference type="AlphaFoldDB" id="A0A1L7WY65"/>
<proteinExistence type="predicted"/>
<organism evidence="2 3">
    <name type="scientific">Phialocephala subalpina</name>
    <dbReference type="NCBI Taxonomy" id="576137"/>
    <lineage>
        <taxon>Eukaryota</taxon>
        <taxon>Fungi</taxon>
        <taxon>Dikarya</taxon>
        <taxon>Ascomycota</taxon>
        <taxon>Pezizomycotina</taxon>
        <taxon>Leotiomycetes</taxon>
        <taxon>Helotiales</taxon>
        <taxon>Mollisiaceae</taxon>
        <taxon>Phialocephala</taxon>
        <taxon>Phialocephala fortinii species complex</taxon>
    </lineage>
</organism>